<dbReference type="EMBL" id="CM037630">
    <property type="protein sequence ID" value="KAH7987654.1"/>
    <property type="molecule type" value="Genomic_DNA"/>
</dbReference>
<sequence length="184" mass="20824">MQLSRSSGSLCHDGVSGREMAEPPLHKPTVENVAVAAVWSVFADYGWFILFGLIAIYMLVQKVPRKFREHRSDPPAFEADAVARREEAMMAARQKMQDEIDAQAAIFREKQREREEEKRRQKITKWENMKEGKSSKMPLGQNPAVTTPSLEKVAGPVRGDRDAEVLRQVDDANLAGVCHRHRLA</sequence>
<evidence type="ECO:0000313" key="2">
    <source>
        <dbReference type="Proteomes" id="UP000827872"/>
    </source>
</evidence>
<keyword evidence="2" id="KW-1185">Reference proteome</keyword>
<dbReference type="Proteomes" id="UP000827872">
    <property type="component" value="Linkage Group LG17"/>
</dbReference>
<name>A0ACB8E6I5_9SAUR</name>
<gene>
    <name evidence="1" type="ORF">K3G42_008852</name>
</gene>
<accession>A0ACB8E6I5</accession>
<proteinExistence type="predicted"/>
<organism evidence="1 2">
    <name type="scientific">Sphaerodactylus townsendi</name>
    <dbReference type="NCBI Taxonomy" id="933632"/>
    <lineage>
        <taxon>Eukaryota</taxon>
        <taxon>Metazoa</taxon>
        <taxon>Chordata</taxon>
        <taxon>Craniata</taxon>
        <taxon>Vertebrata</taxon>
        <taxon>Euteleostomi</taxon>
        <taxon>Lepidosauria</taxon>
        <taxon>Squamata</taxon>
        <taxon>Bifurcata</taxon>
        <taxon>Gekkota</taxon>
        <taxon>Sphaerodactylidae</taxon>
        <taxon>Sphaerodactylus</taxon>
    </lineage>
</organism>
<protein>
    <submittedName>
        <fullName evidence="1">Uncharacterized protein</fullName>
    </submittedName>
</protein>
<reference evidence="1" key="1">
    <citation type="submission" date="2021-08" db="EMBL/GenBank/DDBJ databases">
        <title>The first chromosome-level gecko genome reveals the dynamic sex chromosomes of Neotropical dwarf geckos (Sphaerodactylidae: Sphaerodactylus).</title>
        <authorList>
            <person name="Pinto B.J."/>
            <person name="Keating S.E."/>
            <person name="Gamble T."/>
        </authorList>
    </citation>
    <scope>NUCLEOTIDE SEQUENCE</scope>
    <source>
        <strain evidence="1">TG3544</strain>
    </source>
</reference>
<evidence type="ECO:0000313" key="1">
    <source>
        <dbReference type="EMBL" id="KAH7987654.1"/>
    </source>
</evidence>
<comment type="caution">
    <text evidence="1">The sequence shown here is derived from an EMBL/GenBank/DDBJ whole genome shotgun (WGS) entry which is preliminary data.</text>
</comment>